<dbReference type="OrthoDB" id="9800754at2"/>
<evidence type="ECO:0000256" key="1">
    <source>
        <dbReference type="ARBA" id="ARBA00011738"/>
    </source>
</evidence>
<evidence type="ECO:0000256" key="6">
    <source>
        <dbReference type="ARBA" id="ARBA00023315"/>
    </source>
</evidence>
<dbReference type="UniPathway" id="UPA00051">
    <property type="reaction ID" value="UER00074"/>
</dbReference>
<accession>A0A5D3WJR6</accession>
<sequence length="382" mass="42642">MVNTSVGIVTTEYVEFDLELQLESGRLLGPITLAYETYGTLNRDRSNAILVTHAWTGDAHAAGRHHPDDRKPGWWDDMIGPGKVLDTDRYFIVCSNVIGSCKGSTGPASINPRTGKPYNLGFPVIMVRDMVRAQVLLVDHLGIDRLLAVIGGSMGAMQAIEWGIHFPERVRGIVPIAGCGRTSPMAIALNAVARQAIFNDPLWKKGNYKPEHPPADGLALARAIGHISFLSDRSMQLKFGRRFSARDGLFDFFGRFEVENYLAYNGSSFVDRFDTNSFLYLAKALDLYDLAWGFESREEALERLDCPSLWFAFTSDWLYPPYLTEEVIAILQKLGKPVEYHLIASDYGHDSFLVEPEKFTPKVVDFLERRLAEAEKAVTGDG</sequence>
<evidence type="ECO:0000256" key="4">
    <source>
        <dbReference type="ARBA" id="ARBA00022679"/>
    </source>
</evidence>
<dbReference type="Proteomes" id="UP000324159">
    <property type="component" value="Unassembled WGS sequence"/>
</dbReference>
<evidence type="ECO:0000256" key="2">
    <source>
        <dbReference type="ARBA" id="ARBA00022490"/>
    </source>
</evidence>
<comment type="similarity">
    <text evidence="7">Belongs to the AB hydrolase superfamily. MetX family.</text>
</comment>
<keyword evidence="11" id="KW-1185">Reference proteome</keyword>
<reference evidence="10 11" key="1">
    <citation type="submission" date="2019-07" db="EMBL/GenBank/DDBJ databases">
        <title>Genomic Encyclopedia of Type Strains, Phase IV (KMG-IV): sequencing the most valuable type-strain genomes for metagenomic binning, comparative biology and taxonomic classification.</title>
        <authorList>
            <person name="Goeker M."/>
        </authorList>
    </citation>
    <scope>NUCLEOTIDE SEQUENCE [LARGE SCALE GENOMIC DNA]</scope>
    <source>
        <strain evidence="10 11">SS015</strain>
    </source>
</reference>
<gene>
    <name evidence="7" type="primary">metXA</name>
    <name evidence="10" type="ORF">EDC39_106151</name>
</gene>
<feature type="binding site" evidence="7">
    <location>
        <position position="222"/>
    </location>
    <ligand>
        <name>substrate</name>
    </ligand>
</feature>
<comment type="catalytic activity">
    <reaction evidence="7">
        <text>L-homoserine + acetyl-CoA = O-acetyl-L-homoserine + CoA</text>
        <dbReference type="Rhea" id="RHEA:13701"/>
        <dbReference type="ChEBI" id="CHEBI:57287"/>
        <dbReference type="ChEBI" id="CHEBI:57288"/>
        <dbReference type="ChEBI" id="CHEBI:57476"/>
        <dbReference type="ChEBI" id="CHEBI:57716"/>
        <dbReference type="EC" id="2.3.1.31"/>
    </reaction>
</comment>
<dbReference type="SUPFAM" id="SSF53474">
    <property type="entry name" value="alpha/beta-Hydrolases"/>
    <property type="match status" value="1"/>
</dbReference>
<comment type="subcellular location">
    <subcellularLocation>
        <location evidence="7">Cytoplasm</location>
    </subcellularLocation>
</comment>
<protein>
    <recommendedName>
        <fullName evidence="7">Homoserine O-acetyltransferase</fullName>
        <shortName evidence="7">HAT</shortName>
        <ecNumber evidence="7">2.3.1.31</ecNumber>
    </recommendedName>
    <alternativeName>
        <fullName evidence="7">Homoserine transacetylase</fullName>
        <shortName evidence="7">HTA</shortName>
    </alternativeName>
</protein>
<feature type="active site" evidence="7 8">
    <location>
        <position position="316"/>
    </location>
</feature>
<feature type="active site" description="Nucleophile" evidence="7 8">
    <location>
        <position position="153"/>
    </location>
</feature>
<evidence type="ECO:0000256" key="8">
    <source>
        <dbReference type="PIRSR" id="PIRSR000443-1"/>
    </source>
</evidence>
<dbReference type="GO" id="GO:0009092">
    <property type="term" value="P:homoserine metabolic process"/>
    <property type="evidence" value="ECO:0007669"/>
    <property type="project" value="TreeGrafter"/>
</dbReference>
<feature type="domain" description="AB hydrolase-1" evidence="9">
    <location>
        <begin position="49"/>
        <end position="356"/>
    </location>
</feature>
<dbReference type="Gene3D" id="3.40.50.1820">
    <property type="entry name" value="alpha/beta hydrolase"/>
    <property type="match status" value="1"/>
</dbReference>
<evidence type="ECO:0000256" key="7">
    <source>
        <dbReference type="HAMAP-Rule" id="MF_00296"/>
    </source>
</evidence>
<dbReference type="FunFam" id="1.10.1740.110:FF:000001">
    <property type="entry name" value="Homoserine O-acetyltransferase"/>
    <property type="match status" value="1"/>
</dbReference>
<dbReference type="EMBL" id="VNIB01000006">
    <property type="protein sequence ID" value="TYO98547.1"/>
    <property type="molecule type" value="Genomic_DNA"/>
</dbReference>
<keyword evidence="6 7" id="KW-0012">Acyltransferase</keyword>
<keyword evidence="5 7" id="KW-0486">Methionine biosynthesis</keyword>
<name>A0A5D3WJR6_9BACT</name>
<dbReference type="InterPro" id="IPR008220">
    <property type="entry name" value="HAT_MetX-like"/>
</dbReference>
<dbReference type="NCBIfam" id="TIGR01392">
    <property type="entry name" value="homoserO_Ac_trn"/>
    <property type="match status" value="1"/>
</dbReference>
<dbReference type="NCBIfam" id="NF001209">
    <property type="entry name" value="PRK00175.1"/>
    <property type="match status" value="1"/>
</dbReference>
<dbReference type="PANTHER" id="PTHR32268">
    <property type="entry name" value="HOMOSERINE O-ACETYLTRANSFERASE"/>
    <property type="match status" value="1"/>
</dbReference>
<evidence type="ECO:0000259" key="9">
    <source>
        <dbReference type="Pfam" id="PF00561"/>
    </source>
</evidence>
<comment type="caution">
    <text evidence="7">Lacks conserved residue(s) required for the propagation of feature annotation.</text>
</comment>
<feature type="active site" evidence="7 8">
    <location>
        <position position="349"/>
    </location>
</feature>
<comment type="caution">
    <text evidence="10">The sequence shown here is derived from an EMBL/GenBank/DDBJ whole genome shotgun (WGS) entry which is preliminary data.</text>
</comment>
<proteinExistence type="inferred from homology"/>
<dbReference type="EC" id="2.3.1.31" evidence="7"/>
<feature type="binding site" evidence="7">
    <location>
        <position position="350"/>
    </location>
    <ligand>
        <name>substrate</name>
    </ligand>
</feature>
<dbReference type="PIRSF" id="PIRSF000443">
    <property type="entry name" value="Homoser_Ac_trans"/>
    <property type="match status" value="1"/>
</dbReference>
<dbReference type="GO" id="GO:0005737">
    <property type="term" value="C:cytoplasm"/>
    <property type="evidence" value="ECO:0007669"/>
    <property type="project" value="UniProtKB-SubCell"/>
</dbReference>
<dbReference type="PANTHER" id="PTHR32268:SF11">
    <property type="entry name" value="HOMOSERINE O-ACETYLTRANSFERASE"/>
    <property type="match status" value="1"/>
</dbReference>
<keyword evidence="3 7" id="KW-0028">Amino-acid biosynthesis</keyword>
<dbReference type="Gene3D" id="1.10.1740.110">
    <property type="match status" value="1"/>
</dbReference>
<dbReference type="InterPro" id="IPR029058">
    <property type="entry name" value="AB_hydrolase_fold"/>
</dbReference>
<organism evidence="10 11">
    <name type="scientific">Geothermobacter ehrlichii</name>
    <dbReference type="NCBI Taxonomy" id="213224"/>
    <lineage>
        <taxon>Bacteria</taxon>
        <taxon>Pseudomonadati</taxon>
        <taxon>Thermodesulfobacteriota</taxon>
        <taxon>Desulfuromonadia</taxon>
        <taxon>Desulfuromonadales</taxon>
        <taxon>Geothermobacteraceae</taxon>
        <taxon>Geothermobacter</taxon>
    </lineage>
</organism>
<comment type="function">
    <text evidence="7">Transfers an acetyl group from acetyl-CoA to L-homoserine, forming acetyl-L-homoserine.</text>
</comment>
<dbReference type="Pfam" id="PF00561">
    <property type="entry name" value="Abhydrolase_1"/>
    <property type="match status" value="1"/>
</dbReference>
<dbReference type="RefSeq" id="WP_148895916.1">
    <property type="nucleotide sequence ID" value="NZ_VNIB01000006.1"/>
</dbReference>
<evidence type="ECO:0000256" key="3">
    <source>
        <dbReference type="ARBA" id="ARBA00022605"/>
    </source>
</evidence>
<evidence type="ECO:0000313" key="11">
    <source>
        <dbReference type="Proteomes" id="UP000324159"/>
    </source>
</evidence>
<evidence type="ECO:0000313" key="10">
    <source>
        <dbReference type="EMBL" id="TYO98547.1"/>
    </source>
</evidence>
<dbReference type="AlphaFoldDB" id="A0A5D3WJR6"/>
<evidence type="ECO:0000256" key="5">
    <source>
        <dbReference type="ARBA" id="ARBA00023167"/>
    </source>
</evidence>
<keyword evidence="2 7" id="KW-0963">Cytoplasm</keyword>
<keyword evidence="4 7" id="KW-0808">Transferase</keyword>
<comment type="subunit">
    <text evidence="1 7">Homodimer.</text>
</comment>
<dbReference type="InterPro" id="IPR000073">
    <property type="entry name" value="AB_hydrolase_1"/>
</dbReference>
<dbReference type="GO" id="GO:0009086">
    <property type="term" value="P:methionine biosynthetic process"/>
    <property type="evidence" value="ECO:0007669"/>
    <property type="project" value="UniProtKB-UniRule"/>
</dbReference>
<dbReference type="GO" id="GO:0004414">
    <property type="term" value="F:homoserine O-acetyltransferase activity"/>
    <property type="evidence" value="ECO:0007669"/>
    <property type="project" value="UniProtKB-UniRule"/>
</dbReference>
<comment type="pathway">
    <text evidence="7">Amino-acid biosynthesis; L-methionine biosynthesis via de novo pathway; O-acetyl-L-homoserine from L-homoserine: step 1/1.</text>
</comment>
<dbReference type="HAMAP" id="MF_00296">
    <property type="entry name" value="MetX_acyltransf"/>
    <property type="match status" value="1"/>
</dbReference>